<evidence type="ECO:0000313" key="1">
    <source>
        <dbReference type="EMBL" id="SFU52186.1"/>
    </source>
</evidence>
<dbReference type="AlphaFoldDB" id="A0A1I7GV88"/>
<reference evidence="1 2" key="1">
    <citation type="submission" date="2016-10" db="EMBL/GenBank/DDBJ databases">
        <authorList>
            <person name="de Groot N.N."/>
        </authorList>
    </citation>
    <scope>NUCLEOTIDE SEQUENCE [LARGE SCALE GENOMIC DNA]</scope>
    <source>
        <strain evidence="1 2">Nm24</strain>
    </source>
</reference>
<dbReference type="EMBL" id="FPBL01000003">
    <property type="protein sequence ID" value="SFU52186.1"/>
    <property type="molecule type" value="Genomic_DNA"/>
</dbReference>
<dbReference type="RefSeq" id="WP_074927771.1">
    <property type="nucleotide sequence ID" value="NZ_FPBL01000003.1"/>
</dbReference>
<proteinExistence type="predicted"/>
<evidence type="ECO:0000313" key="2">
    <source>
        <dbReference type="Proteomes" id="UP000183926"/>
    </source>
</evidence>
<accession>A0A1I7GV88</accession>
<dbReference type="Proteomes" id="UP000183926">
    <property type="component" value="Unassembled WGS sequence"/>
</dbReference>
<name>A0A1I7GV88_9PROT</name>
<sequence>MPIRIKAAGRATQAAYRNVQSYGKSIRSGIKAGIISLTCRRVVPIKLMDWIIHHGGLHHD</sequence>
<protein>
    <submittedName>
        <fullName evidence="1">Uncharacterized protein</fullName>
    </submittedName>
</protein>
<organism evidence="1 2">
    <name type="scientific">Nitrosomonas eutropha</name>
    <dbReference type="NCBI Taxonomy" id="916"/>
    <lineage>
        <taxon>Bacteria</taxon>
        <taxon>Pseudomonadati</taxon>
        <taxon>Pseudomonadota</taxon>
        <taxon>Betaproteobacteria</taxon>
        <taxon>Nitrosomonadales</taxon>
        <taxon>Nitrosomonadaceae</taxon>
        <taxon>Nitrosomonas</taxon>
    </lineage>
</organism>
<gene>
    <name evidence="1" type="ORF">SAMN05216339_103186</name>
</gene>